<sequence>MPYYDRPIHHKRLLLRLLSVFLPALVPLAFEAGYTVAGYVGVIALIAGAFVSVTGIRVSNGELQISRYRLYGWLPARYLYQRGSTATEATLLCYTDRLDQFHTGELWDLLLYVLPKSRFQGVRVAPPGTANPRGAVTEALNDEEFGLVQRYVMAGRNVYDAPPPAGPPASF</sequence>
<feature type="transmembrane region" description="Helical" evidence="1">
    <location>
        <begin position="36"/>
        <end position="59"/>
    </location>
</feature>
<gene>
    <name evidence="2" type="ORF">GCM10023184_02840</name>
</gene>
<proteinExistence type="predicted"/>
<organism evidence="2 3">
    <name type="scientific">Flaviaesturariibacter amylovorans</name>
    <dbReference type="NCBI Taxonomy" id="1084520"/>
    <lineage>
        <taxon>Bacteria</taxon>
        <taxon>Pseudomonadati</taxon>
        <taxon>Bacteroidota</taxon>
        <taxon>Chitinophagia</taxon>
        <taxon>Chitinophagales</taxon>
        <taxon>Chitinophagaceae</taxon>
        <taxon>Flaviaestuariibacter</taxon>
    </lineage>
</organism>
<comment type="caution">
    <text evidence="2">The sequence shown here is derived from an EMBL/GenBank/DDBJ whole genome shotgun (WGS) entry which is preliminary data.</text>
</comment>
<dbReference type="Proteomes" id="UP001501725">
    <property type="component" value="Unassembled WGS sequence"/>
</dbReference>
<evidence type="ECO:0008006" key="4">
    <source>
        <dbReference type="Google" id="ProtNLM"/>
    </source>
</evidence>
<evidence type="ECO:0000313" key="2">
    <source>
        <dbReference type="EMBL" id="GAA4318555.1"/>
    </source>
</evidence>
<keyword evidence="1" id="KW-0472">Membrane</keyword>
<feature type="transmembrane region" description="Helical" evidence="1">
    <location>
        <begin position="12"/>
        <end position="30"/>
    </location>
</feature>
<name>A0ABP8G6P6_9BACT</name>
<protein>
    <recommendedName>
        <fullName evidence="4">PH domain-containing protein</fullName>
    </recommendedName>
</protein>
<evidence type="ECO:0000313" key="3">
    <source>
        <dbReference type="Proteomes" id="UP001501725"/>
    </source>
</evidence>
<keyword evidence="3" id="KW-1185">Reference proteome</keyword>
<reference evidence="3" key="1">
    <citation type="journal article" date="2019" name="Int. J. Syst. Evol. Microbiol.">
        <title>The Global Catalogue of Microorganisms (GCM) 10K type strain sequencing project: providing services to taxonomists for standard genome sequencing and annotation.</title>
        <authorList>
            <consortium name="The Broad Institute Genomics Platform"/>
            <consortium name="The Broad Institute Genome Sequencing Center for Infectious Disease"/>
            <person name="Wu L."/>
            <person name="Ma J."/>
        </authorList>
    </citation>
    <scope>NUCLEOTIDE SEQUENCE [LARGE SCALE GENOMIC DNA]</scope>
    <source>
        <strain evidence="3">JCM 17919</strain>
    </source>
</reference>
<evidence type="ECO:0000256" key="1">
    <source>
        <dbReference type="SAM" id="Phobius"/>
    </source>
</evidence>
<accession>A0ABP8G6P6</accession>
<dbReference type="RefSeq" id="WP_345252803.1">
    <property type="nucleotide sequence ID" value="NZ_BAABGY010000001.1"/>
</dbReference>
<keyword evidence="1" id="KW-1133">Transmembrane helix</keyword>
<keyword evidence="1" id="KW-0812">Transmembrane</keyword>
<dbReference type="EMBL" id="BAABGY010000001">
    <property type="protein sequence ID" value="GAA4318555.1"/>
    <property type="molecule type" value="Genomic_DNA"/>
</dbReference>